<feature type="region of interest" description="Disordered" evidence="1">
    <location>
        <begin position="2398"/>
        <end position="2435"/>
    </location>
</feature>
<dbReference type="OrthoDB" id="2664633at2"/>
<dbReference type="RefSeq" id="WP_110680432.1">
    <property type="nucleotide sequence ID" value="NZ_QJRX01000001.1"/>
</dbReference>
<dbReference type="Pfam" id="PF13332">
    <property type="entry name" value="Fil_haemagg_2"/>
    <property type="match status" value="7"/>
</dbReference>
<keyword evidence="2" id="KW-0732">Signal</keyword>
<dbReference type="NCBIfam" id="TIGR01901">
    <property type="entry name" value="adhes_NPXG"/>
    <property type="match status" value="1"/>
</dbReference>
<evidence type="ECO:0000256" key="2">
    <source>
        <dbReference type="SAM" id="SignalP"/>
    </source>
</evidence>
<gene>
    <name evidence="4" type="ORF">DMO17_00885</name>
</gene>
<dbReference type="InterPro" id="IPR012334">
    <property type="entry name" value="Pectin_lyas_fold"/>
</dbReference>
<dbReference type="InterPro" id="IPR025157">
    <property type="entry name" value="Hemagglutinin_rpt"/>
</dbReference>
<accession>A0A2V4LF28</accession>
<feature type="domain" description="Filamentous haemagglutinin FhaB/tRNA nuclease CdiA-like TPS" evidence="3">
    <location>
        <begin position="46"/>
        <end position="167"/>
    </location>
</feature>
<organism evidence="4 5">
    <name type="scientific">Aquipseudomonas alcaligenes</name>
    <name type="common">Pseudomonas alcaligenes</name>
    <dbReference type="NCBI Taxonomy" id="43263"/>
    <lineage>
        <taxon>Bacteria</taxon>
        <taxon>Pseudomonadati</taxon>
        <taxon>Pseudomonadota</taxon>
        <taxon>Gammaproteobacteria</taxon>
        <taxon>Pseudomonadales</taxon>
        <taxon>Pseudomonadaceae</taxon>
        <taxon>Aquipseudomonas</taxon>
    </lineage>
</organism>
<feature type="signal peptide" evidence="2">
    <location>
        <begin position="1"/>
        <end position="28"/>
    </location>
</feature>
<dbReference type="InterPro" id="IPR008619">
    <property type="entry name" value="Filamentous_hemagglutn_rpt"/>
</dbReference>
<evidence type="ECO:0000313" key="5">
    <source>
        <dbReference type="Proteomes" id="UP000248146"/>
    </source>
</evidence>
<sequence>MDVRSPFFQNIAAALAGILFLNPIMVAAAEATLAAANGNTGVTQAGNGVPVVNIATPNGNGLSHNKFTDYNVGQQGLILNNATAKTQSTQLGGIILGNANLKGQAAKLILNEVTGGSPSQLRGYTEVAGQQAHVVVANPNGITCNGCGFINTPRATLTTGKPIIEGGRLDRLQVDGGAISIEGQGLNASNVDQFDLITRSAKLNAELHANKLNIITGVNDVELAELAVSKRAASKADEPQLAIDSSALGGMYAGAIRLVGTEQGVGVKLAGDMAASAGDIQIDASGKLSLAQTAASGSVRIAAESLEANGPVYAGNNISAQVDGELSNQQSLAARDAIALSADKLVNRGVVEAGVNADGSRNTSGNLSATARELNNHDATLAASRQLQIKVTQTLNNQGGTLSAGSQGSVDSASLNNHGGRVLSQGALTVTADALDNSGEGLVYGKQSVAVQADTLDNRSGQVSSKGQAEIKVTSLDNRQGSLVSEGSMAVEAQSLDNRGGLVSGWQGLEVEGGTLDNSASGTLSSKNGALAVELQGGLNNSGQGALVSKGDLKVQAASLDNSSAGVISSQAKIELALDGKLDNQAGLVSSQGDLQIEATEVDNRGGEIGSDGNLLLRGDSLNNSAGELVSEGSFTLELLGLLNNANGQLASSGNLLLSSGNLDNRGGKLFSQGLLELLTGDLDNSAGGNLAANGKLQIKAGGQLNNGQGGLISSEQGDVAIAANSFDNRTGTIIGKGQLSLAVAGALNNQQGTLQSAEDDLLVEAGSLDNRDEGTLSSLLGWIRVQLDGLLDNRGGTTQGAQLEISSGDLRNDGGHIAATAGGAKITAAAIENGTGGFYAENGLLEVIADSFGNQGSGTSDQQRGKVAAQQIDFSLSGALNNHYGLIESGSTLRIEAASLSNSQGKLRALGSAGESLIDVGLLDNRSGLVEVGNAVLRLQLDDLKNTGGEIRHAGSGNLALASARAIAAGGTLATSGELNISAQSWTNSGILQAGRLLLNVNQFNQTTSGQLLAGESLIATGGSWTNNGLIASDGDLSLTLSGAYGGSGKLTSLGDLTLKAASLNLSSAGRVSGGGLADIDIDGILANSGKLTSAKDLKVAAATLNNYGTLGSGENLRLSATNLLNDRGLIFSGEDMSLRVDRFTNWYADVFSLGSLLVAKDVSNNWSTLMDNVSGSIESRGDMQLRAATLRNRKEKFELAERLVSGDISYECKEHSGDCQGSHYDIMYYVDEVLERTVLSDSPAASIVTGANLLMRGSSFSNSHSRVSAAGNISIDVSSFSNEGAASSTVVRSRMFRNPVDSESADRFWDMVEPGGALSEYARYNSRYVYEYWEYQRMDKGQMQYKATVSRGQQKTNELNPYYDPSRQQPVPSRILGYSLVSSTETVTPTGTASNAVIQAGGSLSIKASDSFNNSVLTSNSNVVLGANKVASTAASGTGKNFVVVLNAQLPPDLQQKQMNPLTLPGFSIPQGENGLFRLSGAGSAQGQTVDGAEIAPGSGRQPGAHRYLIETNPELTNLKSFMGSDYLLGLLGYDLDKVSRRLGDGLFEQRLMREAIVARTGQRFLAGLTSDEAMFKYLMDNAVASKSALKLSLGVSLTAEQVAALTHDIVWLEEHEVLGQKVLVPVLYLAQAEGRLAANGALIQGKEVSLISGTDLSNQGTLRASENLEVKGRNITNVGGLMEAGKRLDLLAADSIRNAQGGIIAGRDVSLIAESGDISNERTVSRHVASHSGKVLTNDYVDSAARIEAGSLLSLSAGRDISNVGSSLQSRGDIELDAGRDINLAAATELHQVTKGKKYNDEHLRQIGGEVVAGNDIYASAGRDITATASKLSAGRDLDLLAVRDVSIVSAANEDHFYSKSKKVTKSTDRITQVGSSLEAGRDVSVRAGQDLTLLASKVKGGQDVDLDAGRDLNVLSAKDEKASFYFKKSKGSFGRSKSEQKESYDSTNVASVVEAGRDLTLNTSKSSDGGLNIDGGRDVTIIGSQLKAGGDLMVGATRDIAVLSGVEEHGSYSKKTKSGFLGLSSSGKSKMKTTATQVSSELDAGNDVVIAAGNDVRLRASTASAGNDVELRSGLVTETGDINLVAANDTAYSLTESYRKKTGFSLSDGMLSVSSAKEAGREAQSSTSVGSQVTADRDAILQAERDINVIGSGVSAGRNVLLDAGRDVKVAAAKSQNSDAVWEHERRTGIGLESDRNGFTAFVGNDLQADKTRVTDLTASASQLNAGADLDVRAGRDINQTGSDLQAGRDINLSAVRDINLDAATEQSMREQEETHQRNGLTVNMSHNFGNTMDAIKGVGQGENAISQVSSVLKTADAITQFVSGPSTAVHLGTTSQETLSAEGVVGNRPSTLTAGRDVNLQAGNDINGRGSQIQAGRDINMTGRDITLDVAHGQQTSSSEQTISQSGINGGSTFNSARAGVGGSHGTQTLEGHQGTLLTAQLQAGRDVNLDADRNLSLIGTQVLAERDIGLKAGNDLEIRAAQNDSTYDMNRRSGGGEVGLALGGQDFISVYASVDIGKGQLDRDAGRQQDAYLYAGNQLRFESGRDTTVAGAWVEGQDVTGKVGRDLLVSSAPNTGKVSGDELDASLTVSVGIYGSVSASGSVGVGRTTGSTDWVERQTGIVARDRLDIRTEEHTQLDGALLASGTDNLKLDTGTLGFRDIKGHDKEHSWYANAGGTYTWGSDSGSSGNNSMDGNATATAAVVDPSQENNSGENNWNLSGYDYRKEREQTVRATVGQGEIIVRNDAATGQDSTAGLNRDVSKSYEVTKDDEENTNLYVSSSSLEAVTHPQETVQGWVANAENYGRHSVEAFTNLGALKDQARSAAEQNSLVAALAWAPALLVDAMDSMNVPSLGIVPGPGNHGGLFSQLPVLVTGDLQPVRVTGTFKTDENGQLVGRDGKPLQDGDKPILDEDNLQVEQFKSFNQEEDKIFTNGIMNSMMEAVANGLMQSGSSDGEASFVLAYNPTHGLIGDLIESATDKNLQGAVLSGTARNLNGLFKQAIDAGPDSLHIYGHSQGGLLTWVAIKGLDFSQGKSPVVEMNSIQLSGAPVDATKFHDDAQAVGFEGEDQHIFQVNRPDETVFFGLLPKTDTVSDLPLLLGGNAQYSDDPIARTLGALFTVTSLFGAGSPHSNYSCVTCPTSAPGSVETQIRNIVIDPALIDNQGNTRRLE</sequence>
<name>A0A2V4LF28_AQUAC</name>
<proteinExistence type="predicted"/>
<dbReference type="EMBL" id="QJRX01000001">
    <property type="protein sequence ID" value="PYC29284.1"/>
    <property type="molecule type" value="Genomic_DNA"/>
</dbReference>
<evidence type="ECO:0000259" key="3">
    <source>
        <dbReference type="SMART" id="SM00912"/>
    </source>
</evidence>
<evidence type="ECO:0000256" key="1">
    <source>
        <dbReference type="SAM" id="MobiDB-lite"/>
    </source>
</evidence>
<dbReference type="Proteomes" id="UP000248146">
    <property type="component" value="Unassembled WGS sequence"/>
</dbReference>
<dbReference type="InterPro" id="IPR011050">
    <property type="entry name" value="Pectin_lyase_fold/virulence"/>
</dbReference>
<dbReference type="InterPro" id="IPR008638">
    <property type="entry name" value="FhaB/CdiA-like_TPS"/>
</dbReference>
<dbReference type="NCBIfam" id="TIGR01731">
    <property type="entry name" value="fil_hemag_20aa"/>
    <property type="match status" value="20"/>
</dbReference>
<dbReference type="SUPFAM" id="SSF51126">
    <property type="entry name" value="Pectin lyase-like"/>
    <property type="match status" value="1"/>
</dbReference>
<evidence type="ECO:0000313" key="4">
    <source>
        <dbReference type="EMBL" id="PYC29284.1"/>
    </source>
</evidence>
<feature type="chain" id="PRO_5016077414" evidence="2">
    <location>
        <begin position="29"/>
        <end position="3176"/>
    </location>
</feature>
<dbReference type="Gene3D" id="2.160.20.10">
    <property type="entry name" value="Single-stranded right-handed beta-helix, Pectin lyase-like"/>
    <property type="match status" value="1"/>
</dbReference>
<dbReference type="Pfam" id="PF05860">
    <property type="entry name" value="TPS"/>
    <property type="match status" value="1"/>
</dbReference>
<protein>
    <submittedName>
        <fullName evidence="4">Adhesin</fullName>
    </submittedName>
</protein>
<dbReference type="Pfam" id="PF05594">
    <property type="entry name" value="Fil_haemagg"/>
    <property type="match status" value="12"/>
</dbReference>
<comment type="caution">
    <text evidence="4">The sequence shown here is derived from an EMBL/GenBank/DDBJ whole genome shotgun (WGS) entry which is preliminary data.</text>
</comment>
<reference evidence="4 5" key="1">
    <citation type="submission" date="2018-06" db="EMBL/GenBank/DDBJ databases">
        <title>Pseudomonas diversity within urban Lake Michigan freshwaters.</title>
        <authorList>
            <person name="Batrich M."/>
            <person name="Hatzopoulos T."/>
            <person name="Putonti C."/>
        </authorList>
    </citation>
    <scope>NUCLEOTIDE SEQUENCE [LARGE SCALE GENOMIC DNA]</scope>
    <source>
        <strain evidence="4 5">MB-090714</strain>
    </source>
</reference>
<feature type="compositionally biased region" description="Low complexity" evidence="1">
    <location>
        <begin position="2398"/>
        <end position="2412"/>
    </location>
</feature>
<dbReference type="GO" id="GO:0003824">
    <property type="term" value="F:catalytic activity"/>
    <property type="evidence" value="ECO:0007669"/>
    <property type="project" value="UniProtKB-ARBA"/>
</dbReference>
<dbReference type="InterPro" id="IPR010069">
    <property type="entry name" value="CdiA_FHA1_rpt"/>
</dbReference>
<dbReference type="SMART" id="SM00912">
    <property type="entry name" value="Haemagg_act"/>
    <property type="match status" value="1"/>
</dbReference>